<reference evidence="5" key="1">
    <citation type="journal article" date="2014" name="Int. J. Syst. Evol. Microbiol.">
        <title>Complete genome of a new Firmicutes species belonging to the dominant human colonic microbiota ('Ruminococcus bicirculans') reveals two chromosomes and a selective capacity to utilize plant glucans.</title>
        <authorList>
            <consortium name="NISC Comparative Sequencing Program"/>
            <person name="Wegmann U."/>
            <person name="Louis P."/>
            <person name="Goesmann A."/>
            <person name="Henrissat B."/>
            <person name="Duncan S.H."/>
            <person name="Flint H.J."/>
        </authorList>
    </citation>
    <scope>NUCLEOTIDE SEQUENCE</scope>
    <source>
        <strain evidence="5">NBRC 108219</strain>
    </source>
</reference>
<gene>
    <name evidence="5" type="ORF">GCM10007853_27230</name>
</gene>
<dbReference type="Gene3D" id="3.30.43.10">
    <property type="entry name" value="Uridine Diphospho-n-acetylenolpyruvylglucosamine Reductase, domain 2"/>
    <property type="match status" value="1"/>
</dbReference>
<evidence type="ECO:0000256" key="3">
    <source>
        <dbReference type="ARBA" id="ARBA00022827"/>
    </source>
</evidence>
<feature type="domain" description="FAD-binding PCMH-type" evidence="4">
    <location>
        <begin position="43"/>
        <end position="221"/>
    </location>
</feature>
<dbReference type="RefSeq" id="WP_284391738.1">
    <property type="nucleotide sequence ID" value="NZ_BSNK01000002.1"/>
</dbReference>
<dbReference type="Gene3D" id="1.10.45.10">
    <property type="entry name" value="Vanillyl-alcohol Oxidase, Chain A, domain 4"/>
    <property type="match status" value="1"/>
</dbReference>
<name>A0ABQ5VCV3_9PROT</name>
<accession>A0ABQ5VCV3</accession>
<evidence type="ECO:0000259" key="4">
    <source>
        <dbReference type="PROSITE" id="PS51387"/>
    </source>
</evidence>
<dbReference type="SUPFAM" id="SSF56176">
    <property type="entry name" value="FAD-binding/transporter-associated domain-like"/>
    <property type="match status" value="1"/>
</dbReference>
<dbReference type="PANTHER" id="PTHR43716">
    <property type="entry name" value="D-2-HYDROXYGLUTARATE DEHYDROGENASE, MITOCHONDRIAL"/>
    <property type="match status" value="1"/>
</dbReference>
<reference evidence="5" key="2">
    <citation type="submission" date="2023-01" db="EMBL/GenBank/DDBJ databases">
        <title>Draft genome sequence of Algimonas ampicilliniresistens strain NBRC 108219.</title>
        <authorList>
            <person name="Sun Q."/>
            <person name="Mori K."/>
        </authorList>
    </citation>
    <scope>NUCLEOTIDE SEQUENCE</scope>
    <source>
        <strain evidence="5">NBRC 108219</strain>
    </source>
</reference>
<proteinExistence type="inferred from homology"/>
<comment type="similarity">
    <text evidence="1">Belongs to the FAD-binding oxidoreductase/transferase type 4 family.</text>
</comment>
<keyword evidence="6" id="KW-1185">Reference proteome</keyword>
<dbReference type="InterPro" id="IPR016171">
    <property type="entry name" value="Vanillyl_alc_oxidase_C-sub2"/>
</dbReference>
<dbReference type="Gene3D" id="3.30.70.2740">
    <property type="match status" value="1"/>
</dbReference>
<organism evidence="5 6">
    <name type="scientific">Algimonas ampicilliniresistens</name>
    <dbReference type="NCBI Taxonomy" id="1298735"/>
    <lineage>
        <taxon>Bacteria</taxon>
        <taxon>Pseudomonadati</taxon>
        <taxon>Pseudomonadota</taxon>
        <taxon>Alphaproteobacteria</taxon>
        <taxon>Maricaulales</taxon>
        <taxon>Robiginitomaculaceae</taxon>
        <taxon>Algimonas</taxon>
    </lineage>
</organism>
<sequence>MASTPHTQDSPGISALKAALPAKAWTQDPDIIAPHLTEWRDKYFGQTPILLTPGTTDDVATAVKICAEHKMPIVPQGGNTGLVGGQTPQGEVLLSLKRMTRVRDVNPIANAMTVEAGATLHAVHEAADAADRKFPLTLSSQGSCTVGGVLSTNAGGNHVLKYGTTKELVFGVEAVLPDGQIFNGLTSLRKDNTGYDLSRMFLGAEGTLGIITAATLKLFPKPSYIARVMMGIASVEDAVALLTRLSGPSLAMFEVMPHIGFAAVVDNIENERDPFSEPHPWYVLTDFEVATAEAGEALVTALLEDAFAAGLVRDAVLAQSDTQFLAMGSIREHMSAGQKFLGGSIKQDITVPINHIPEFFAKADAAVQSIVPGCRPVGFGHFGDGNIHYNIAQPDSDDMAANRDAFLARWDDISEAVFDIVDALGGSISAEHGIGIMKRDTLATRADPVKMALLRRVKTAMDPDGIMNPRVMV</sequence>
<evidence type="ECO:0000313" key="5">
    <source>
        <dbReference type="EMBL" id="GLQ24849.1"/>
    </source>
</evidence>
<dbReference type="InterPro" id="IPR016167">
    <property type="entry name" value="FAD-bd_PCMH_sub1"/>
</dbReference>
<dbReference type="InterPro" id="IPR016164">
    <property type="entry name" value="FAD-linked_Oxase-like_C"/>
</dbReference>
<dbReference type="PANTHER" id="PTHR43716:SF2">
    <property type="entry name" value="BLL6224 PROTEIN"/>
    <property type="match status" value="1"/>
</dbReference>
<dbReference type="EMBL" id="BSNK01000002">
    <property type="protein sequence ID" value="GLQ24849.1"/>
    <property type="molecule type" value="Genomic_DNA"/>
</dbReference>
<dbReference type="Proteomes" id="UP001161391">
    <property type="component" value="Unassembled WGS sequence"/>
</dbReference>
<evidence type="ECO:0000256" key="2">
    <source>
        <dbReference type="ARBA" id="ARBA00022630"/>
    </source>
</evidence>
<dbReference type="Pfam" id="PF02913">
    <property type="entry name" value="FAD-oxidase_C"/>
    <property type="match status" value="1"/>
</dbReference>
<dbReference type="InterPro" id="IPR051264">
    <property type="entry name" value="FAD-oxidored/transferase_4"/>
</dbReference>
<dbReference type="InterPro" id="IPR016169">
    <property type="entry name" value="FAD-bd_PCMH_sub2"/>
</dbReference>
<evidence type="ECO:0000313" key="6">
    <source>
        <dbReference type="Proteomes" id="UP001161391"/>
    </source>
</evidence>
<dbReference type="Gene3D" id="3.30.70.2190">
    <property type="match status" value="1"/>
</dbReference>
<comment type="caution">
    <text evidence="5">The sequence shown here is derived from an EMBL/GenBank/DDBJ whole genome shotgun (WGS) entry which is preliminary data.</text>
</comment>
<dbReference type="Gene3D" id="3.30.465.10">
    <property type="match status" value="1"/>
</dbReference>
<dbReference type="PROSITE" id="PS51387">
    <property type="entry name" value="FAD_PCMH"/>
    <property type="match status" value="1"/>
</dbReference>
<dbReference type="InterPro" id="IPR016166">
    <property type="entry name" value="FAD-bd_PCMH"/>
</dbReference>
<dbReference type="InterPro" id="IPR006094">
    <property type="entry name" value="Oxid_FAD_bind_N"/>
</dbReference>
<dbReference type="InterPro" id="IPR004113">
    <property type="entry name" value="FAD-bd_oxidored_4_C"/>
</dbReference>
<dbReference type="Pfam" id="PF01565">
    <property type="entry name" value="FAD_binding_4"/>
    <property type="match status" value="1"/>
</dbReference>
<keyword evidence="3" id="KW-0274">FAD</keyword>
<dbReference type="InterPro" id="IPR036318">
    <property type="entry name" value="FAD-bd_PCMH-like_sf"/>
</dbReference>
<evidence type="ECO:0000256" key="1">
    <source>
        <dbReference type="ARBA" id="ARBA00008000"/>
    </source>
</evidence>
<keyword evidence="2" id="KW-0285">Flavoprotein</keyword>
<protein>
    <submittedName>
        <fullName evidence="5">D-2-hydroxyacid dehydrogenase</fullName>
    </submittedName>
</protein>
<dbReference type="SUPFAM" id="SSF55103">
    <property type="entry name" value="FAD-linked oxidases, C-terminal domain"/>
    <property type="match status" value="1"/>
</dbReference>